<dbReference type="GO" id="GO:0016787">
    <property type="term" value="F:hydrolase activity"/>
    <property type="evidence" value="ECO:0007669"/>
    <property type="project" value="UniProtKB-KW"/>
</dbReference>
<evidence type="ECO:0000256" key="1">
    <source>
        <dbReference type="ARBA" id="ARBA00005662"/>
    </source>
</evidence>
<name>A0ABZ0YWH9_9GAMM</name>
<accession>A0ABZ0YWH9</accession>
<keyword evidence="4" id="KW-1185">Reference proteome</keyword>
<organism evidence="3 4">
    <name type="scientific">Guyparkeria halophila</name>
    <dbReference type="NCBI Taxonomy" id="47960"/>
    <lineage>
        <taxon>Bacteria</taxon>
        <taxon>Pseudomonadati</taxon>
        <taxon>Pseudomonadota</taxon>
        <taxon>Gammaproteobacteria</taxon>
        <taxon>Chromatiales</taxon>
        <taxon>Thioalkalibacteraceae</taxon>
        <taxon>Guyparkeria</taxon>
    </lineage>
</organism>
<dbReference type="Gene3D" id="3.60.21.10">
    <property type="match status" value="1"/>
</dbReference>
<reference evidence="3 4" key="1">
    <citation type="submission" date="2023-11" db="EMBL/GenBank/DDBJ databases">
        <title>MicrobeMod: A computational toolkit for identifying prokaryotic methylation and restriction-modification with nanopore sequencing.</title>
        <authorList>
            <person name="Crits-Christoph A."/>
            <person name="Kang S.C."/>
            <person name="Lee H."/>
            <person name="Ostrov N."/>
        </authorList>
    </citation>
    <scope>NUCLEOTIDE SEQUENCE [LARGE SCALE GENOMIC DNA]</scope>
    <source>
        <strain evidence="3 4">ATCC 49870</strain>
    </source>
</reference>
<evidence type="ECO:0000313" key="4">
    <source>
        <dbReference type="Proteomes" id="UP001327459"/>
    </source>
</evidence>
<protein>
    <submittedName>
        <fullName evidence="3">CapA family protein</fullName>
        <ecNumber evidence="3">3.1.-.-</ecNumber>
    </submittedName>
</protein>
<dbReference type="SMART" id="SM00854">
    <property type="entry name" value="PGA_cap"/>
    <property type="match status" value="1"/>
</dbReference>
<comment type="similarity">
    <text evidence="1">Belongs to the CapA family.</text>
</comment>
<dbReference type="RefSeq" id="WP_322520674.1">
    <property type="nucleotide sequence ID" value="NZ_CP140153.1"/>
</dbReference>
<evidence type="ECO:0000259" key="2">
    <source>
        <dbReference type="SMART" id="SM00854"/>
    </source>
</evidence>
<dbReference type="SUPFAM" id="SSF56300">
    <property type="entry name" value="Metallo-dependent phosphatases"/>
    <property type="match status" value="1"/>
</dbReference>
<dbReference type="EC" id="3.1.-.-" evidence="3"/>
<evidence type="ECO:0000313" key="3">
    <source>
        <dbReference type="EMBL" id="WQH15647.1"/>
    </source>
</evidence>
<sequence>MSTRHHTTIEDSLPLLLAGDVMLGRGIDQILRSPSDPVLYEDYLKDARDYVRLAERANGTVPRTVNPDYVWGASRDALTDRSRVRLLNLETAITTNDSPWPSKGIHYRMHPANIDCLKAIAPDCLVLANNHVLDWGRAGLIETLRTLEAAGIPFVGAGQDQREAERPAILPAAKGKRLLVFAAGHGDSGIPTDWAADESSPGVHYLPALDEAAIEQLARLVHSHRQPGDTVVFSIHWGSNWGYQVPEAHRRFARSLIDQVGVDLVHGHSSHHPRTFEVHHGRLILYGCGDLINDYEGIGDTAPYRSDLALLYRPVLRGGQLTHLELDPFAIRRLQLQACEPPERSWLVGVLDRQAQRFGGRVIDNGSHLTCRWQT</sequence>
<dbReference type="InterPro" id="IPR019079">
    <property type="entry name" value="Capsule_synth_CapA"/>
</dbReference>
<feature type="domain" description="Capsule synthesis protein CapA" evidence="2">
    <location>
        <begin position="14"/>
        <end position="295"/>
    </location>
</feature>
<dbReference type="Pfam" id="PF09587">
    <property type="entry name" value="PGA_cap"/>
    <property type="match status" value="1"/>
</dbReference>
<proteinExistence type="inferred from homology"/>
<dbReference type="PANTHER" id="PTHR33393">
    <property type="entry name" value="POLYGLUTAMINE SYNTHESIS ACCESSORY PROTEIN RV0574C-RELATED"/>
    <property type="match status" value="1"/>
</dbReference>
<dbReference type="Proteomes" id="UP001327459">
    <property type="component" value="Chromosome"/>
</dbReference>
<keyword evidence="3" id="KW-0378">Hydrolase</keyword>
<gene>
    <name evidence="3" type="ORF">SR882_07705</name>
</gene>
<dbReference type="InterPro" id="IPR052169">
    <property type="entry name" value="CW_Biosynth-Accessory"/>
</dbReference>
<dbReference type="PANTHER" id="PTHR33393:SF11">
    <property type="entry name" value="POLYGLUTAMINE SYNTHESIS ACCESSORY PROTEIN RV0574C-RELATED"/>
    <property type="match status" value="1"/>
</dbReference>
<dbReference type="EMBL" id="CP140153">
    <property type="protein sequence ID" value="WQH15647.1"/>
    <property type="molecule type" value="Genomic_DNA"/>
</dbReference>
<dbReference type="InterPro" id="IPR029052">
    <property type="entry name" value="Metallo-depent_PP-like"/>
</dbReference>
<dbReference type="CDD" id="cd07381">
    <property type="entry name" value="MPP_CapA"/>
    <property type="match status" value="1"/>
</dbReference>